<comment type="subcellular location">
    <subcellularLocation>
        <location evidence="1">Cell outer membrane</location>
        <topology evidence="1">Lipid-anchor</topology>
    </subcellularLocation>
</comment>
<evidence type="ECO:0000256" key="3">
    <source>
        <dbReference type="ARBA" id="ARBA00023136"/>
    </source>
</evidence>
<evidence type="ECO:0000256" key="2">
    <source>
        <dbReference type="ARBA" id="ARBA00022729"/>
    </source>
</evidence>
<evidence type="ECO:0000256" key="7">
    <source>
        <dbReference type="SAM" id="MobiDB-lite"/>
    </source>
</evidence>
<keyword evidence="2 8" id="KW-0732">Signal</keyword>
<gene>
    <name evidence="9" type="ORF">GGR24_001730</name>
</gene>
<keyword evidence="4" id="KW-0564">Palmitate</keyword>
<evidence type="ECO:0000256" key="5">
    <source>
        <dbReference type="ARBA" id="ARBA00023237"/>
    </source>
</evidence>
<dbReference type="InterPro" id="IPR032831">
    <property type="entry name" value="LptM_cons"/>
</dbReference>
<dbReference type="EMBL" id="JACIDR010000002">
    <property type="protein sequence ID" value="MBB3973073.1"/>
    <property type="molecule type" value="Genomic_DNA"/>
</dbReference>
<organism evidence="9 10">
    <name type="scientific">Hansschlegelia beijingensis</name>
    <dbReference type="NCBI Taxonomy" id="1133344"/>
    <lineage>
        <taxon>Bacteria</taxon>
        <taxon>Pseudomonadati</taxon>
        <taxon>Pseudomonadota</taxon>
        <taxon>Alphaproteobacteria</taxon>
        <taxon>Hyphomicrobiales</taxon>
        <taxon>Methylopilaceae</taxon>
        <taxon>Hansschlegelia</taxon>
    </lineage>
</organism>
<feature type="region of interest" description="Disordered" evidence="7">
    <location>
        <begin position="27"/>
        <end position="63"/>
    </location>
</feature>
<feature type="signal peptide" evidence="8">
    <location>
        <begin position="1"/>
        <end position="20"/>
    </location>
</feature>
<dbReference type="Proteomes" id="UP000528964">
    <property type="component" value="Unassembled WGS sequence"/>
</dbReference>
<dbReference type="NCBIfam" id="NF047847">
    <property type="entry name" value="SS_mature_LptM"/>
    <property type="match status" value="1"/>
</dbReference>
<evidence type="ECO:0000256" key="6">
    <source>
        <dbReference type="ARBA" id="ARBA00023288"/>
    </source>
</evidence>
<keyword evidence="5" id="KW-0998">Cell outer membrane</keyword>
<sequence>MPSRTIAVAAALAAALALSACGKKGDPEFPPGTQFETVPNAQGKLEKRPKKPQRPFALDGLLN</sequence>
<evidence type="ECO:0000256" key="4">
    <source>
        <dbReference type="ARBA" id="ARBA00023139"/>
    </source>
</evidence>
<dbReference type="PROSITE" id="PS51257">
    <property type="entry name" value="PROKAR_LIPOPROTEIN"/>
    <property type="match status" value="1"/>
</dbReference>
<comment type="caution">
    <text evidence="9">The sequence shown here is derived from an EMBL/GenBank/DDBJ whole genome shotgun (WGS) entry which is preliminary data.</text>
</comment>
<protein>
    <submittedName>
        <fullName evidence="9">Putative small lipoprotein YifL</fullName>
    </submittedName>
</protein>
<name>A0A7W6CXR9_9HYPH</name>
<reference evidence="9 10" key="1">
    <citation type="submission" date="2020-08" db="EMBL/GenBank/DDBJ databases">
        <title>Genomic Encyclopedia of Type Strains, Phase IV (KMG-IV): sequencing the most valuable type-strain genomes for metagenomic binning, comparative biology and taxonomic classification.</title>
        <authorList>
            <person name="Goeker M."/>
        </authorList>
    </citation>
    <scope>NUCLEOTIDE SEQUENCE [LARGE SCALE GENOMIC DNA]</scope>
    <source>
        <strain evidence="9 10">DSM 25481</strain>
    </source>
</reference>
<dbReference type="AlphaFoldDB" id="A0A7W6CXR9"/>
<evidence type="ECO:0000256" key="8">
    <source>
        <dbReference type="SAM" id="SignalP"/>
    </source>
</evidence>
<proteinExistence type="predicted"/>
<accession>A0A7W6CXR9</accession>
<evidence type="ECO:0000313" key="9">
    <source>
        <dbReference type="EMBL" id="MBB3973073.1"/>
    </source>
</evidence>
<evidence type="ECO:0000256" key="1">
    <source>
        <dbReference type="ARBA" id="ARBA00004459"/>
    </source>
</evidence>
<keyword evidence="10" id="KW-1185">Reference proteome</keyword>
<evidence type="ECO:0000313" key="10">
    <source>
        <dbReference type="Proteomes" id="UP000528964"/>
    </source>
</evidence>
<keyword evidence="3" id="KW-0472">Membrane</keyword>
<dbReference type="RefSeq" id="WP_183394930.1">
    <property type="nucleotide sequence ID" value="NZ_JACIDR010000002.1"/>
</dbReference>
<keyword evidence="6 9" id="KW-0449">Lipoprotein</keyword>
<feature type="chain" id="PRO_5031138344" evidence="8">
    <location>
        <begin position="21"/>
        <end position="63"/>
    </location>
</feature>